<dbReference type="Pfam" id="PF01814">
    <property type="entry name" value="Hemerythrin"/>
    <property type="match status" value="1"/>
</dbReference>
<keyword evidence="3" id="KW-1185">Reference proteome</keyword>
<evidence type="ECO:0000313" key="3">
    <source>
        <dbReference type="Proteomes" id="UP001159364"/>
    </source>
</evidence>
<sequence>MGNCTCVQFSKNKTTSEIAPFDFVKSTAATITAVLRLSSSSSSVDNTIFTAYYLRFALMYKAASLQVVETQQQQQPTLEIGDEVVSGSRETLLRFVEARIPQPPVVASRCEETTPLLVKVVTLQHRSVMWHLERMVRWARDLATRGRKRNAHPAMGTLKMELRKFGNSYSQLLDIMLEHAQMEERVIFPFLELAEKAGLCKAANEEHRRDLPIMNGIKEFVKSILVLDTASPAYRDALPNLSTRLKSLRDNCKEHFEEEERDVLPLIEAVELSKEQTLRVLEQCFDMMQSAHSDLFSFLIEGLLPCEAFQYLELTLKCKDEELVASMLRRILD</sequence>
<dbReference type="AlphaFoldDB" id="A0AAV8UC60"/>
<dbReference type="EMBL" id="JAIWQS010000008">
    <property type="protein sequence ID" value="KAJ8899991.1"/>
    <property type="molecule type" value="Genomic_DNA"/>
</dbReference>
<accession>A0AAV8UC60</accession>
<protein>
    <recommendedName>
        <fullName evidence="1">Hemerythrin-like domain-containing protein</fullName>
    </recommendedName>
</protein>
<reference evidence="2 3" key="1">
    <citation type="submission" date="2021-09" db="EMBL/GenBank/DDBJ databases">
        <title>Genomic insights and catalytic innovation underlie evolution of tropane alkaloids biosynthesis.</title>
        <authorList>
            <person name="Wang Y.-J."/>
            <person name="Tian T."/>
            <person name="Huang J.-P."/>
            <person name="Huang S.-X."/>
        </authorList>
    </citation>
    <scope>NUCLEOTIDE SEQUENCE [LARGE SCALE GENOMIC DNA]</scope>
    <source>
        <strain evidence="2">KIB-2018</strain>
        <tissue evidence="2">Leaf</tissue>
    </source>
</reference>
<evidence type="ECO:0000259" key="1">
    <source>
        <dbReference type="Pfam" id="PF01814"/>
    </source>
</evidence>
<feature type="domain" description="Hemerythrin-like" evidence="1">
    <location>
        <begin position="118"/>
        <end position="267"/>
    </location>
</feature>
<gene>
    <name evidence="2" type="ORF">K2173_024102</name>
</gene>
<dbReference type="CDD" id="cd12108">
    <property type="entry name" value="Hr-like"/>
    <property type="match status" value="1"/>
</dbReference>
<evidence type="ECO:0000313" key="2">
    <source>
        <dbReference type="EMBL" id="KAJ8899991.1"/>
    </source>
</evidence>
<organism evidence="2 3">
    <name type="scientific">Erythroxylum novogranatense</name>
    <dbReference type="NCBI Taxonomy" id="1862640"/>
    <lineage>
        <taxon>Eukaryota</taxon>
        <taxon>Viridiplantae</taxon>
        <taxon>Streptophyta</taxon>
        <taxon>Embryophyta</taxon>
        <taxon>Tracheophyta</taxon>
        <taxon>Spermatophyta</taxon>
        <taxon>Magnoliopsida</taxon>
        <taxon>eudicotyledons</taxon>
        <taxon>Gunneridae</taxon>
        <taxon>Pentapetalae</taxon>
        <taxon>rosids</taxon>
        <taxon>fabids</taxon>
        <taxon>Malpighiales</taxon>
        <taxon>Erythroxylaceae</taxon>
        <taxon>Erythroxylum</taxon>
    </lineage>
</organism>
<dbReference type="Proteomes" id="UP001159364">
    <property type="component" value="Linkage Group LG08"/>
</dbReference>
<dbReference type="PANTHER" id="PTHR35739:SF1">
    <property type="entry name" value="OS01G0861700 PROTEIN"/>
    <property type="match status" value="1"/>
</dbReference>
<dbReference type="PANTHER" id="PTHR35739">
    <property type="entry name" value="OS01G0861700 PROTEIN"/>
    <property type="match status" value="1"/>
</dbReference>
<name>A0AAV8UC60_9ROSI</name>
<proteinExistence type="predicted"/>
<dbReference type="Gene3D" id="1.20.120.520">
    <property type="entry name" value="nmb1532 protein domain like"/>
    <property type="match status" value="1"/>
</dbReference>
<comment type="caution">
    <text evidence="2">The sequence shown here is derived from an EMBL/GenBank/DDBJ whole genome shotgun (WGS) entry which is preliminary data.</text>
</comment>
<dbReference type="InterPro" id="IPR012312">
    <property type="entry name" value="Hemerythrin-like"/>
</dbReference>